<evidence type="ECO:0000313" key="5">
    <source>
        <dbReference type="Proteomes" id="UP000694924"/>
    </source>
</evidence>
<dbReference type="GeneID" id="107064983"/>
<gene>
    <name evidence="6" type="primary">LOC107064983</name>
</gene>
<proteinExistence type="predicted"/>
<evidence type="ECO:0000256" key="3">
    <source>
        <dbReference type="PROSITE-ProRule" id="PRU00339"/>
    </source>
</evidence>
<name>A0ABM1I0H0_POLDO</name>
<evidence type="ECO:0000256" key="2">
    <source>
        <dbReference type="ARBA" id="ARBA00022803"/>
    </source>
</evidence>
<dbReference type="PANTHER" id="PTHR15704">
    <property type="entry name" value="SUPERKILLER 3 PROTEIN-RELATED"/>
    <property type="match status" value="1"/>
</dbReference>
<evidence type="ECO:0000256" key="4">
    <source>
        <dbReference type="SAM" id="Coils"/>
    </source>
</evidence>
<dbReference type="Pfam" id="PF13432">
    <property type="entry name" value="TPR_16"/>
    <property type="match status" value="1"/>
</dbReference>
<dbReference type="SMART" id="SM00028">
    <property type="entry name" value="TPR"/>
    <property type="match status" value="8"/>
</dbReference>
<keyword evidence="1" id="KW-0677">Repeat</keyword>
<evidence type="ECO:0000313" key="6">
    <source>
        <dbReference type="RefSeq" id="XP_015173707.1"/>
    </source>
</evidence>
<dbReference type="InterPro" id="IPR011990">
    <property type="entry name" value="TPR-like_helical_dom_sf"/>
</dbReference>
<feature type="coiled-coil region" evidence="4">
    <location>
        <begin position="132"/>
        <end position="159"/>
    </location>
</feature>
<accession>A0ABM1I0H0</accession>
<dbReference type="SUPFAM" id="SSF48452">
    <property type="entry name" value="TPR-like"/>
    <property type="match status" value="4"/>
</dbReference>
<feature type="repeat" description="TPR" evidence="3">
    <location>
        <begin position="440"/>
        <end position="473"/>
    </location>
</feature>
<keyword evidence="4" id="KW-0175">Coiled coil</keyword>
<feature type="repeat" description="TPR" evidence="3">
    <location>
        <begin position="543"/>
        <end position="576"/>
    </location>
</feature>
<feature type="repeat" description="TPR" evidence="3">
    <location>
        <begin position="577"/>
        <end position="610"/>
    </location>
</feature>
<reference evidence="6" key="1">
    <citation type="submission" date="2025-08" db="UniProtKB">
        <authorList>
            <consortium name="RefSeq"/>
        </authorList>
    </citation>
    <scope>IDENTIFICATION</scope>
    <source>
        <tissue evidence="6">Whole body</tissue>
    </source>
</reference>
<keyword evidence="5" id="KW-1185">Reference proteome</keyword>
<dbReference type="InterPro" id="IPR019734">
    <property type="entry name" value="TPR_rpt"/>
</dbReference>
<keyword evidence="2 3" id="KW-0802">TPR repeat</keyword>
<feature type="repeat" description="TPR" evidence="3">
    <location>
        <begin position="837"/>
        <end position="870"/>
    </location>
</feature>
<dbReference type="PANTHER" id="PTHR15704:SF7">
    <property type="entry name" value="SUPERKILLER COMPLEX PROTEIN 3"/>
    <property type="match status" value="1"/>
</dbReference>
<dbReference type="PROSITE" id="PS50005">
    <property type="entry name" value="TPR"/>
    <property type="match status" value="4"/>
</dbReference>
<dbReference type="InterPro" id="IPR039226">
    <property type="entry name" value="Ski3/TTC37"/>
</dbReference>
<protein>
    <submittedName>
        <fullName evidence="6">Tetratricopeptide repeat protein 37</fullName>
    </submittedName>
</protein>
<dbReference type="RefSeq" id="XP_015173707.1">
    <property type="nucleotide sequence ID" value="XM_015318221.1"/>
</dbReference>
<evidence type="ECO:0000256" key="1">
    <source>
        <dbReference type="ARBA" id="ARBA00022737"/>
    </source>
</evidence>
<sequence>MSRDNKAALKEVRELLKHKEYVDAMMKCKEIIKKDKTNYMAYTLLGAATLELEEYKYRTPAIFQKAIKLQPENILAYQGLVTYYEKESNKNHNTLNKLIASYCKLIEYESDMSKAYMILEKISDLLLSKKYNVNFNDAIKKLNSARENANEEKNLLISKSLAYILTENSDLYQFNDLLENVLSIVIKDPNVVNRKNYYKKYLKLLSKSNKISTLVDEVANMFKQFPMDSYPLELICRVYNDYKVGNKGEIDIDIVPFYKSLRKFNHESEFSIVAEAIHLQETGDLIRSREILNQLVLIKPKSFYGYVLLATVNKKLYCYESVENAATEVLRLSSYKSYLWNEINVLYVESLSRSKDVEKWKLAKKLCEEILERKSSLQVRLILARVNVLLNNDGILNELSNLESIPEAKVEAGVLQAMYYMIHNSLEQAVDILGSCIETSESWSLLGQIYWEMGDYNHSQLAFLNSVQTDRFNWESFIYLGQYYLEHDKDIERSKRSYQAALQINPYSEKAGIGLSTTLRLLNDSKANIELLQKLTAYSNGPKWAWLQLGLYYLDRGNANEAIKALQHVIRADPTDNHGWESLADAYLARGAYRSAIKSYQRALDLFPGSLYSSIQVANIKLLIGELEEAKEEFKNILNNESHYLPALKGLAEAGLGLATKNISTQFLGRARENLQQSIECLTDAVLINSKIICIWKLLGDVCHKSAMLSEKYCHFKVKPFLMNLESTEEYIVIGREDLFLLSKRSYYRALDLSKNSSLLWHDLACCYVSQLRLNSINNRQEIANEALTAAKYAVKLCPTSWSHWNILGIICMIPEVKNYALAQHCFIMSISKENNAIVWTNLGILYALLGEIYKANEAFSRAQQVDHDYMNSWAGQGVIAEIFDLTESLNLYRHATTLGYNNEACLGFAHVVITLVLNGNATKDPLYTYNIENMHSIPAAIDMLTWYIEHNSNNAHALNTCGLLLERQQLYLSAKEQFTKALYKGNEEEKDFIRINLARILLHFNQYEEAIKLCKSVQNVTFNSQCHLALCFFKAKQFEDSYNTYEMALKNSVTEDQKANVLCAMAAMTHIFQRVDDVKTLLFQCIMIKPPLIHGFLAAAALGILHGDLNLTNLVLNELKSYKNNVETEHHITTLTAYSSLVQNKTQDAIKVFSKLTYRFPNDPNCWINLARILFDRNSEIFCRCSQKALYLRKLSSSKNIIHIACASILNNLITENFTDALRNIQKAIFQFPNQIESWATFIAVFLIRFEERINTEVKFNAKWISKLITIVQQQFPIQNQIYNWLEKKKNIINVLL</sequence>
<dbReference type="Gene3D" id="1.25.40.10">
    <property type="entry name" value="Tetratricopeptide repeat domain"/>
    <property type="match status" value="4"/>
</dbReference>
<dbReference type="Proteomes" id="UP000694924">
    <property type="component" value="Unplaced"/>
</dbReference>
<organism evidence="5 6">
    <name type="scientific">Polistes dominula</name>
    <name type="common">European paper wasp</name>
    <name type="synonym">Vespa dominula</name>
    <dbReference type="NCBI Taxonomy" id="743375"/>
    <lineage>
        <taxon>Eukaryota</taxon>
        <taxon>Metazoa</taxon>
        <taxon>Ecdysozoa</taxon>
        <taxon>Arthropoda</taxon>
        <taxon>Hexapoda</taxon>
        <taxon>Insecta</taxon>
        <taxon>Pterygota</taxon>
        <taxon>Neoptera</taxon>
        <taxon>Endopterygota</taxon>
        <taxon>Hymenoptera</taxon>
        <taxon>Apocrita</taxon>
        <taxon>Aculeata</taxon>
        <taxon>Vespoidea</taxon>
        <taxon>Vespidae</taxon>
        <taxon>Polistinae</taxon>
        <taxon>Polistini</taxon>
        <taxon>Polistes</taxon>
    </lineage>
</organism>
<dbReference type="Pfam" id="PF13181">
    <property type="entry name" value="TPR_8"/>
    <property type="match status" value="1"/>
</dbReference>